<sequence length="55" mass="6320">MRFWRDLRVFRAGCGVFSCQCHAESLAANANDYGVFSYKYNYDPVNDLSLAGQYE</sequence>
<dbReference type="EMBL" id="EF085405">
    <property type="protein sequence ID" value="ABK24710.1"/>
    <property type="molecule type" value="mRNA"/>
</dbReference>
<reference evidence="1" key="1">
    <citation type="journal article" date="2008" name="BMC Genomics">
        <title>A conifer genomics resource of 200,000 spruce (Picea spp.) ESTs and 6,464 high-quality, sequence-finished full-length cDNAs for Sitka spruce (Picea sitchensis).</title>
        <authorList>
            <person name="Ralph S.G."/>
            <person name="Chun H.J."/>
            <person name="Kolosova N."/>
            <person name="Cooper D."/>
            <person name="Oddy C."/>
            <person name="Ritland C.E."/>
            <person name="Kirkpatrick R."/>
            <person name="Moore R."/>
            <person name="Barber S."/>
            <person name="Holt R.A."/>
            <person name="Jones S.J."/>
            <person name="Marra M.A."/>
            <person name="Douglas C.J."/>
            <person name="Ritland K."/>
            <person name="Bohlmann J."/>
        </authorList>
    </citation>
    <scope>NUCLEOTIDE SEQUENCE</scope>
    <source>
        <tissue evidence="1">Bark</tissue>
    </source>
</reference>
<dbReference type="AlphaFoldDB" id="A9NVP9"/>
<proteinExistence type="evidence at transcript level"/>
<protein>
    <submittedName>
        <fullName evidence="1">Uncharacterized protein</fullName>
    </submittedName>
</protein>
<evidence type="ECO:0000313" key="1">
    <source>
        <dbReference type="EMBL" id="ABK24710.1"/>
    </source>
</evidence>
<organism evidence="1">
    <name type="scientific">Picea sitchensis</name>
    <name type="common">Sitka spruce</name>
    <name type="synonym">Pinus sitchensis</name>
    <dbReference type="NCBI Taxonomy" id="3332"/>
    <lineage>
        <taxon>Eukaryota</taxon>
        <taxon>Viridiplantae</taxon>
        <taxon>Streptophyta</taxon>
        <taxon>Embryophyta</taxon>
        <taxon>Tracheophyta</taxon>
        <taxon>Spermatophyta</taxon>
        <taxon>Pinopsida</taxon>
        <taxon>Pinidae</taxon>
        <taxon>Conifers I</taxon>
        <taxon>Pinales</taxon>
        <taxon>Pinaceae</taxon>
        <taxon>Picea</taxon>
    </lineage>
</organism>
<name>A9NVP9_PICSI</name>
<accession>A9NVP9</accession>